<reference evidence="2 3" key="1">
    <citation type="submission" date="2018-08" db="EMBL/GenBank/DDBJ databases">
        <title>Genomic Encyclopedia of Archaeal and Bacterial Type Strains, Phase II (KMG-II): from individual species to whole genera.</title>
        <authorList>
            <person name="Goeker M."/>
        </authorList>
    </citation>
    <scope>NUCLEOTIDE SEQUENCE [LARGE SCALE GENOMIC DNA]</scope>
    <source>
        <strain evidence="2 3">DSM 100880</strain>
    </source>
</reference>
<protein>
    <submittedName>
        <fullName evidence="2">Uncharacterized protein DUF3137</fullName>
    </submittedName>
</protein>
<dbReference type="AlphaFoldDB" id="A0A3E0DZ62"/>
<dbReference type="RefSeq" id="WP_115815138.1">
    <property type="nucleotide sequence ID" value="NZ_QUNI01000019.1"/>
</dbReference>
<keyword evidence="1" id="KW-0812">Transmembrane</keyword>
<dbReference type="InterPro" id="IPR021484">
    <property type="entry name" value="DUF3137"/>
</dbReference>
<keyword evidence="3" id="KW-1185">Reference proteome</keyword>
<keyword evidence="1" id="KW-1133">Transmembrane helix</keyword>
<dbReference type="OrthoDB" id="4960523at2"/>
<comment type="caution">
    <text evidence="2">The sequence shown here is derived from an EMBL/GenBank/DDBJ whole genome shotgun (WGS) entry which is preliminary data.</text>
</comment>
<evidence type="ECO:0000313" key="3">
    <source>
        <dbReference type="Proteomes" id="UP000257136"/>
    </source>
</evidence>
<accession>A0A3E0DZ62</accession>
<proteinExistence type="predicted"/>
<sequence length="351" mass="40648">MDKELIVFLNEQAQSLEKSRIKAVNLNRIYSVVKPLRKLLKGILIVVAVLNCIIPILLPVTITIGIMFLLTLAMNDPKAVFESNLKDNFLPKIFEKTKPNLSYSSYGYNNKILKESEILNKGFFADTIEIEGEDYTKGKIENIDVEFFEIKFHKEVTNYTKTAGGCLLSLILIPIEIFKNIFDNDNQPDDVFAGVIKDINMFYSGFFMYADFNKNFTGKIMMIPKQNENLKDKVDEIFTPKSLTKISVENQNINDNYSIYTSDVQTGYYVLSQNLIDRINILSVKENALPIISFIEGKIYFLIPWKKNLFKADIYTKIENENYFLNYIEEINSFEEIVKNLNIDRRIWSKA</sequence>
<gene>
    <name evidence="2" type="ORF">C8P67_11915</name>
</gene>
<dbReference type="Pfam" id="PF11335">
    <property type="entry name" value="DUF3137"/>
    <property type="match status" value="1"/>
</dbReference>
<dbReference type="EMBL" id="QUNI01000019">
    <property type="protein sequence ID" value="REG90743.1"/>
    <property type="molecule type" value="Genomic_DNA"/>
</dbReference>
<keyword evidence="1" id="KW-0472">Membrane</keyword>
<name>A0A3E0DZ62_9FLAO</name>
<evidence type="ECO:0000313" key="2">
    <source>
        <dbReference type="EMBL" id="REG90743.1"/>
    </source>
</evidence>
<dbReference type="Proteomes" id="UP000257136">
    <property type="component" value="Unassembled WGS sequence"/>
</dbReference>
<organism evidence="2 3">
    <name type="scientific">Flavobacterium aquicola</name>
    <dbReference type="NCBI Taxonomy" id="1682742"/>
    <lineage>
        <taxon>Bacteria</taxon>
        <taxon>Pseudomonadati</taxon>
        <taxon>Bacteroidota</taxon>
        <taxon>Flavobacteriia</taxon>
        <taxon>Flavobacteriales</taxon>
        <taxon>Flavobacteriaceae</taxon>
        <taxon>Flavobacterium</taxon>
    </lineage>
</organism>
<evidence type="ECO:0000256" key="1">
    <source>
        <dbReference type="SAM" id="Phobius"/>
    </source>
</evidence>
<feature type="transmembrane region" description="Helical" evidence="1">
    <location>
        <begin position="43"/>
        <end position="70"/>
    </location>
</feature>